<evidence type="ECO:0000256" key="6">
    <source>
        <dbReference type="PROSITE-ProRule" id="PRU01172"/>
    </source>
</evidence>
<keyword evidence="3" id="KW-0106">Calcium</keyword>
<keyword evidence="9" id="KW-1185">Reference proteome</keyword>
<sequence length="137" mass="15581">MVQTSVTANDGEWHQICFSWENSLGSWKFYKDCILKEEGTGFKKGYTIREGGTLVLGQDQDSVGAGFQSAQSFQGKLSNVNVWDHVLPDTQIKEMSTSCLLDEWNEANVYKWTDFLRQGGVKLLTPCTCEPFRIWSR</sequence>
<comment type="caution">
    <text evidence="6">Lacks conserved residue(s) required for the propagation of feature annotation.</text>
</comment>
<gene>
    <name evidence="8" type="primary">NPTX1_4</name>
    <name evidence="8" type="ORF">OS493_011851</name>
</gene>
<comment type="cofactor">
    <cofactor evidence="1">
        <name>Ca(2+)</name>
        <dbReference type="ChEBI" id="CHEBI:29108"/>
    </cofactor>
</comment>
<dbReference type="GO" id="GO:0046872">
    <property type="term" value="F:metal ion binding"/>
    <property type="evidence" value="ECO:0007669"/>
    <property type="project" value="UniProtKB-KW"/>
</dbReference>
<evidence type="ECO:0000256" key="4">
    <source>
        <dbReference type="ARBA" id="ARBA00023157"/>
    </source>
</evidence>
<dbReference type="PROSITE" id="PS51828">
    <property type="entry name" value="PTX_2"/>
    <property type="match status" value="1"/>
</dbReference>
<dbReference type="OrthoDB" id="5949213at2759"/>
<dbReference type="InterPro" id="IPR051360">
    <property type="entry name" value="Neuronal_Pentraxin_Related"/>
</dbReference>
<dbReference type="Gene3D" id="2.60.120.200">
    <property type="match status" value="1"/>
</dbReference>
<name>A0A9W9YDY8_9CNID</name>
<accession>A0A9W9YDY8</accession>
<keyword evidence="4" id="KW-1015">Disulfide bond</keyword>
<reference evidence="8" key="1">
    <citation type="submission" date="2023-01" db="EMBL/GenBank/DDBJ databases">
        <title>Genome assembly of the deep-sea coral Lophelia pertusa.</title>
        <authorList>
            <person name="Herrera S."/>
            <person name="Cordes E."/>
        </authorList>
    </citation>
    <scope>NUCLEOTIDE SEQUENCE</scope>
    <source>
        <strain evidence="8">USNM1676648</strain>
        <tissue evidence="8">Polyp</tissue>
    </source>
</reference>
<evidence type="ECO:0000256" key="5">
    <source>
        <dbReference type="ARBA" id="ARBA00023180"/>
    </source>
</evidence>
<evidence type="ECO:0000259" key="7">
    <source>
        <dbReference type="PROSITE" id="PS51828"/>
    </source>
</evidence>
<evidence type="ECO:0000313" key="9">
    <source>
        <dbReference type="Proteomes" id="UP001163046"/>
    </source>
</evidence>
<dbReference type="PRINTS" id="PR00895">
    <property type="entry name" value="PENTAXIN"/>
</dbReference>
<dbReference type="InterPro" id="IPR013320">
    <property type="entry name" value="ConA-like_dom_sf"/>
</dbReference>
<dbReference type="EMBL" id="MU827782">
    <property type="protein sequence ID" value="KAJ7336631.1"/>
    <property type="molecule type" value="Genomic_DNA"/>
</dbReference>
<organism evidence="8 9">
    <name type="scientific">Desmophyllum pertusum</name>
    <dbReference type="NCBI Taxonomy" id="174260"/>
    <lineage>
        <taxon>Eukaryota</taxon>
        <taxon>Metazoa</taxon>
        <taxon>Cnidaria</taxon>
        <taxon>Anthozoa</taxon>
        <taxon>Hexacorallia</taxon>
        <taxon>Scleractinia</taxon>
        <taxon>Caryophylliina</taxon>
        <taxon>Caryophylliidae</taxon>
        <taxon>Desmophyllum</taxon>
    </lineage>
</organism>
<dbReference type="Pfam" id="PF00354">
    <property type="entry name" value="Pentaxin"/>
    <property type="match status" value="1"/>
</dbReference>
<evidence type="ECO:0000256" key="2">
    <source>
        <dbReference type="ARBA" id="ARBA00022723"/>
    </source>
</evidence>
<evidence type="ECO:0000313" key="8">
    <source>
        <dbReference type="EMBL" id="KAJ7336631.1"/>
    </source>
</evidence>
<dbReference type="PANTHER" id="PTHR19277">
    <property type="entry name" value="PENTRAXIN"/>
    <property type="match status" value="1"/>
</dbReference>
<comment type="caution">
    <text evidence="8">The sequence shown here is derived from an EMBL/GenBank/DDBJ whole genome shotgun (WGS) entry which is preliminary data.</text>
</comment>
<evidence type="ECO:0000256" key="3">
    <source>
        <dbReference type="ARBA" id="ARBA00022837"/>
    </source>
</evidence>
<dbReference type="InterPro" id="IPR001759">
    <property type="entry name" value="PTX_dom"/>
</dbReference>
<dbReference type="SMART" id="SM00159">
    <property type="entry name" value="PTX"/>
    <property type="match status" value="1"/>
</dbReference>
<keyword evidence="2" id="KW-0479">Metal-binding</keyword>
<keyword evidence="5" id="KW-0325">Glycoprotein</keyword>
<protein>
    <submittedName>
        <fullName evidence="8">Neuronal pentraxin-1</fullName>
    </submittedName>
</protein>
<feature type="domain" description="Pentraxin (PTX)" evidence="7">
    <location>
        <begin position="1"/>
        <end position="129"/>
    </location>
</feature>
<dbReference type="Proteomes" id="UP001163046">
    <property type="component" value="Unassembled WGS sequence"/>
</dbReference>
<evidence type="ECO:0000256" key="1">
    <source>
        <dbReference type="ARBA" id="ARBA00001913"/>
    </source>
</evidence>
<dbReference type="SUPFAM" id="SSF49899">
    <property type="entry name" value="Concanavalin A-like lectins/glucanases"/>
    <property type="match status" value="1"/>
</dbReference>
<proteinExistence type="predicted"/>
<dbReference type="PANTHER" id="PTHR19277:SF161">
    <property type="entry name" value="LAMININ G DOMAIN-CONTAINING PROTEIN"/>
    <property type="match status" value="1"/>
</dbReference>
<dbReference type="AlphaFoldDB" id="A0A9W9YDY8"/>